<reference evidence="1" key="1">
    <citation type="submission" date="2019-11" db="EMBL/GenBank/DDBJ databases">
        <title>Description of Pedobacter sp. LMG 31464T.</title>
        <authorList>
            <person name="Carlier A."/>
            <person name="Qi S."/>
            <person name="Vandamme P."/>
        </authorList>
    </citation>
    <scope>NUCLEOTIDE SEQUENCE</scope>
    <source>
        <strain evidence="1">LMG 31464</strain>
    </source>
</reference>
<evidence type="ECO:0000313" key="1">
    <source>
        <dbReference type="EMBL" id="MBB2145800.1"/>
    </source>
</evidence>
<sequence length="135" mass="15023">MEKFPLSTSGLQDLISEMHALPDAQLGQQAESIGNDFSAWIIEHFILDESQINFLHAIDERFIARAATDCKYFLGNRLPISLVKEAQAQRAEPEEGEDRGKLLDLDKKTSSSFSAANGFASSEELIFTISYQNPV</sequence>
<dbReference type="AlphaFoldDB" id="A0A923IUD6"/>
<protein>
    <submittedName>
        <fullName evidence="1">Uncharacterized protein</fullName>
    </submittedName>
</protein>
<proteinExistence type="predicted"/>
<dbReference type="Proteomes" id="UP000601055">
    <property type="component" value="Unassembled WGS sequence"/>
</dbReference>
<gene>
    <name evidence="1" type="ORF">GM921_09900</name>
</gene>
<dbReference type="RefSeq" id="WP_182922490.1">
    <property type="nucleotide sequence ID" value="NZ_WNXD01000002.1"/>
</dbReference>
<organism evidence="1 2">
    <name type="scientific">Pedobacter planticolens</name>
    <dbReference type="NCBI Taxonomy" id="2679964"/>
    <lineage>
        <taxon>Bacteria</taxon>
        <taxon>Pseudomonadati</taxon>
        <taxon>Bacteroidota</taxon>
        <taxon>Sphingobacteriia</taxon>
        <taxon>Sphingobacteriales</taxon>
        <taxon>Sphingobacteriaceae</taxon>
        <taxon>Pedobacter</taxon>
    </lineage>
</organism>
<accession>A0A923IUD6</accession>
<dbReference type="EMBL" id="WNXD01000002">
    <property type="protein sequence ID" value="MBB2145800.1"/>
    <property type="molecule type" value="Genomic_DNA"/>
</dbReference>
<name>A0A923IUD6_9SPHI</name>
<comment type="caution">
    <text evidence="1">The sequence shown here is derived from an EMBL/GenBank/DDBJ whole genome shotgun (WGS) entry which is preliminary data.</text>
</comment>
<evidence type="ECO:0000313" key="2">
    <source>
        <dbReference type="Proteomes" id="UP000601055"/>
    </source>
</evidence>
<keyword evidence="2" id="KW-1185">Reference proteome</keyword>